<evidence type="ECO:0000256" key="2">
    <source>
        <dbReference type="ARBA" id="ARBA00022448"/>
    </source>
</evidence>
<dbReference type="Pfam" id="PF00528">
    <property type="entry name" value="BPD_transp_1"/>
    <property type="match status" value="1"/>
</dbReference>
<dbReference type="InterPro" id="IPR035906">
    <property type="entry name" value="MetI-like_sf"/>
</dbReference>
<evidence type="ECO:0000256" key="7">
    <source>
        <dbReference type="RuleBase" id="RU363032"/>
    </source>
</evidence>
<evidence type="ECO:0000256" key="4">
    <source>
        <dbReference type="ARBA" id="ARBA00022692"/>
    </source>
</evidence>
<evidence type="ECO:0000256" key="6">
    <source>
        <dbReference type="ARBA" id="ARBA00023136"/>
    </source>
</evidence>
<keyword evidence="10" id="KW-1185">Reference proteome</keyword>
<feature type="transmembrane region" description="Helical" evidence="7">
    <location>
        <begin position="245"/>
        <end position="270"/>
    </location>
</feature>
<dbReference type="GO" id="GO:0005886">
    <property type="term" value="C:plasma membrane"/>
    <property type="evidence" value="ECO:0007669"/>
    <property type="project" value="UniProtKB-SubCell"/>
</dbReference>
<dbReference type="SUPFAM" id="SSF160964">
    <property type="entry name" value="MalF N-terminal region-like"/>
    <property type="match status" value="1"/>
</dbReference>
<evidence type="ECO:0000313" key="10">
    <source>
        <dbReference type="Proteomes" id="UP000198539"/>
    </source>
</evidence>
<keyword evidence="4 7" id="KW-0812">Transmembrane</keyword>
<accession>A0A1H2Z990</accession>
<feature type="transmembrane region" description="Helical" evidence="7">
    <location>
        <begin position="33"/>
        <end position="56"/>
    </location>
</feature>
<dbReference type="InterPro" id="IPR000515">
    <property type="entry name" value="MetI-like"/>
</dbReference>
<evidence type="ECO:0000256" key="5">
    <source>
        <dbReference type="ARBA" id="ARBA00022989"/>
    </source>
</evidence>
<keyword evidence="6 7" id="KW-0472">Membrane</keyword>
<gene>
    <name evidence="9" type="ORF">SAMN04488238_105293</name>
</gene>
<keyword evidence="3" id="KW-1003">Cell membrane</keyword>
<dbReference type="CDD" id="cd06261">
    <property type="entry name" value="TM_PBP2"/>
    <property type="match status" value="1"/>
</dbReference>
<dbReference type="STRING" id="564137.SAMN04488238_105293"/>
<dbReference type="SUPFAM" id="SSF161098">
    <property type="entry name" value="MetI-like"/>
    <property type="match status" value="1"/>
</dbReference>
<evidence type="ECO:0000256" key="3">
    <source>
        <dbReference type="ARBA" id="ARBA00022475"/>
    </source>
</evidence>
<dbReference type="EMBL" id="FNOM01000005">
    <property type="protein sequence ID" value="SDX13911.1"/>
    <property type="molecule type" value="Genomic_DNA"/>
</dbReference>
<dbReference type="AlphaFoldDB" id="A0A1H2Z990"/>
<dbReference type="GO" id="GO:0055085">
    <property type="term" value="P:transmembrane transport"/>
    <property type="evidence" value="ECO:0007669"/>
    <property type="project" value="InterPro"/>
</dbReference>
<feature type="domain" description="ABC transmembrane type-1" evidence="8">
    <location>
        <begin position="87"/>
        <end position="300"/>
    </location>
</feature>
<feature type="transmembrane region" description="Helical" evidence="7">
    <location>
        <begin position="124"/>
        <end position="144"/>
    </location>
</feature>
<evidence type="ECO:0000313" key="9">
    <source>
        <dbReference type="EMBL" id="SDX13911.1"/>
    </source>
</evidence>
<organism evidence="9 10">
    <name type="scientific">Roseicitreum antarcticum</name>
    <dbReference type="NCBI Taxonomy" id="564137"/>
    <lineage>
        <taxon>Bacteria</taxon>
        <taxon>Pseudomonadati</taxon>
        <taxon>Pseudomonadota</taxon>
        <taxon>Alphaproteobacteria</taxon>
        <taxon>Rhodobacterales</taxon>
        <taxon>Paracoccaceae</taxon>
        <taxon>Roseicitreum</taxon>
    </lineage>
</organism>
<keyword evidence="5 7" id="KW-1133">Transmembrane helix</keyword>
<name>A0A1H2Z990_9RHOB</name>
<feature type="transmembrane region" description="Helical" evidence="7">
    <location>
        <begin position="174"/>
        <end position="196"/>
    </location>
</feature>
<dbReference type="Proteomes" id="UP000198539">
    <property type="component" value="Unassembled WGS sequence"/>
</dbReference>
<comment type="similarity">
    <text evidence="7">Belongs to the binding-protein-dependent transport system permease family.</text>
</comment>
<dbReference type="InterPro" id="IPR051393">
    <property type="entry name" value="ABC_transporter_permease"/>
</dbReference>
<protein>
    <submittedName>
        <fullName evidence="9">Multiple sugar transport system permease protein</fullName>
    </submittedName>
</protein>
<evidence type="ECO:0000259" key="8">
    <source>
        <dbReference type="PROSITE" id="PS50928"/>
    </source>
</evidence>
<feature type="transmembrane region" description="Helical" evidence="7">
    <location>
        <begin position="91"/>
        <end position="112"/>
    </location>
</feature>
<comment type="subcellular location">
    <subcellularLocation>
        <location evidence="1 7">Cell membrane</location>
        <topology evidence="1 7">Multi-pass membrane protein</topology>
    </subcellularLocation>
</comment>
<feature type="transmembrane region" description="Helical" evidence="7">
    <location>
        <begin position="282"/>
        <end position="302"/>
    </location>
</feature>
<evidence type="ECO:0000256" key="1">
    <source>
        <dbReference type="ARBA" id="ARBA00004651"/>
    </source>
</evidence>
<dbReference type="PANTHER" id="PTHR30193:SF1">
    <property type="entry name" value="ABC TRANSPORTER PERMEASE PROTEIN YESP-RELATED"/>
    <property type="match status" value="1"/>
</dbReference>
<dbReference type="PANTHER" id="PTHR30193">
    <property type="entry name" value="ABC TRANSPORTER PERMEASE PROTEIN"/>
    <property type="match status" value="1"/>
</dbReference>
<dbReference type="Gene3D" id="1.10.3720.10">
    <property type="entry name" value="MetI-like"/>
    <property type="match status" value="1"/>
</dbReference>
<sequence length="315" mass="35728">MGRALLPPPFFANFRCPLMRRFFSRNLPGYMFLLPWLLGFFLLALGPILASLYLGFTRYDMVSAPRWVGLDNYQYMFERDRRFWKALEVTFTYVALAVPLRLAMALAVAMLLDKGLRSIGLYRAIFYLPSILGASIAIAILWRAMFGIDGVVNQALALFGIQGIGWITTPSTSIYTMVVLAMWQFGSPMLIFLAGLRSIPRDLYEASEIDGTSPVRQFFRITLPLLAPVVFFNLVLQMIEAFKTFSSAFIISNGTGAPADSLLFYTVYLFNEAFRFFRMGYASALAWVLLVIIAVITVIAFATSKYWVHYENERD</sequence>
<proteinExistence type="inferred from homology"/>
<reference evidence="9 10" key="1">
    <citation type="submission" date="2016-10" db="EMBL/GenBank/DDBJ databases">
        <authorList>
            <person name="de Groot N.N."/>
        </authorList>
    </citation>
    <scope>NUCLEOTIDE SEQUENCE [LARGE SCALE GENOMIC DNA]</scope>
    <source>
        <strain evidence="9 10">CGMCC 1.8894</strain>
    </source>
</reference>
<keyword evidence="9" id="KW-0762">Sugar transport</keyword>
<keyword evidence="2 7" id="KW-0813">Transport</keyword>
<feature type="transmembrane region" description="Helical" evidence="7">
    <location>
        <begin position="217"/>
        <end position="239"/>
    </location>
</feature>
<dbReference type="PROSITE" id="PS50928">
    <property type="entry name" value="ABC_TM1"/>
    <property type="match status" value="1"/>
</dbReference>
<feature type="transmembrane region" description="Helical" evidence="7">
    <location>
        <begin position="151"/>
        <end position="168"/>
    </location>
</feature>